<dbReference type="EMBL" id="KZ110598">
    <property type="protein sequence ID" value="OSX61425.1"/>
    <property type="molecule type" value="Genomic_DNA"/>
</dbReference>
<evidence type="ECO:0000313" key="11">
    <source>
        <dbReference type="EMBL" id="OSX61425.1"/>
    </source>
</evidence>
<comment type="similarity">
    <text evidence="2">Belongs to the pinin family.</text>
</comment>
<dbReference type="PANTHER" id="PTHR12707:SF0">
    <property type="entry name" value="PININ"/>
    <property type="match status" value="1"/>
</dbReference>
<evidence type="ECO:0000256" key="9">
    <source>
        <dbReference type="SAM" id="MobiDB-lite"/>
    </source>
</evidence>
<feature type="domain" description="Pinin/SDK/MemA protein" evidence="10">
    <location>
        <begin position="47"/>
        <end position="142"/>
    </location>
</feature>
<feature type="coiled-coil region" evidence="8">
    <location>
        <begin position="74"/>
        <end position="122"/>
    </location>
</feature>
<dbReference type="AlphaFoldDB" id="A0A1X6MYI3"/>
<feature type="region of interest" description="Disordered" evidence="9">
    <location>
        <begin position="1"/>
        <end position="49"/>
    </location>
</feature>
<keyword evidence="6" id="KW-0508">mRNA splicing</keyword>
<dbReference type="GO" id="GO:0006397">
    <property type="term" value="P:mRNA processing"/>
    <property type="evidence" value="ECO:0007669"/>
    <property type="project" value="UniProtKB-KW"/>
</dbReference>
<feature type="compositionally biased region" description="Low complexity" evidence="9">
    <location>
        <begin position="1"/>
        <end position="11"/>
    </location>
</feature>
<name>A0A1X6MYI3_9APHY</name>
<evidence type="ECO:0000259" key="10">
    <source>
        <dbReference type="Pfam" id="PF04696"/>
    </source>
</evidence>
<keyword evidence="7" id="KW-0539">Nucleus</keyword>
<feature type="compositionally biased region" description="Polar residues" evidence="9">
    <location>
        <begin position="12"/>
        <end position="25"/>
    </location>
</feature>
<dbReference type="GO" id="GO:0008380">
    <property type="term" value="P:RNA splicing"/>
    <property type="evidence" value="ECO:0007669"/>
    <property type="project" value="UniProtKB-KW"/>
</dbReference>
<feature type="region of interest" description="Disordered" evidence="9">
    <location>
        <begin position="146"/>
        <end position="186"/>
    </location>
</feature>
<organism evidence="11 12">
    <name type="scientific">Postia placenta MAD-698-R-SB12</name>
    <dbReference type="NCBI Taxonomy" id="670580"/>
    <lineage>
        <taxon>Eukaryota</taxon>
        <taxon>Fungi</taxon>
        <taxon>Dikarya</taxon>
        <taxon>Basidiomycota</taxon>
        <taxon>Agaricomycotina</taxon>
        <taxon>Agaricomycetes</taxon>
        <taxon>Polyporales</taxon>
        <taxon>Adustoporiaceae</taxon>
        <taxon>Rhodonia</taxon>
    </lineage>
</organism>
<dbReference type="Proteomes" id="UP000194127">
    <property type="component" value="Unassembled WGS sequence"/>
</dbReference>
<dbReference type="InterPro" id="IPR006786">
    <property type="entry name" value="Pinin_SDK_MemA"/>
</dbReference>
<accession>A0A1X6MYI3</accession>
<evidence type="ECO:0000256" key="2">
    <source>
        <dbReference type="ARBA" id="ARBA00010386"/>
    </source>
</evidence>
<evidence type="ECO:0000256" key="7">
    <source>
        <dbReference type="ARBA" id="ARBA00023242"/>
    </source>
</evidence>
<protein>
    <recommendedName>
        <fullName evidence="10">Pinin/SDK/MemA protein domain-containing protein</fullName>
    </recommendedName>
</protein>
<keyword evidence="4" id="KW-0805">Transcription regulation</keyword>
<feature type="compositionally biased region" description="Basic and acidic residues" evidence="9">
    <location>
        <begin position="275"/>
        <end position="299"/>
    </location>
</feature>
<evidence type="ECO:0000256" key="8">
    <source>
        <dbReference type="SAM" id="Coils"/>
    </source>
</evidence>
<feature type="region of interest" description="Disordered" evidence="9">
    <location>
        <begin position="242"/>
        <end position="320"/>
    </location>
</feature>
<gene>
    <name evidence="11" type="ORF">POSPLADRAFT_1144609</name>
</gene>
<dbReference type="Pfam" id="PF04696">
    <property type="entry name" value="Pinin_SDK_memA"/>
    <property type="match status" value="1"/>
</dbReference>
<evidence type="ECO:0000256" key="4">
    <source>
        <dbReference type="ARBA" id="ARBA00023015"/>
    </source>
</evidence>
<keyword evidence="8" id="KW-0175">Coiled coil</keyword>
<evidence type="ECO:0000256" key="1">
    <source>
        <dbReference type="ARBA" id="ARBA00004123"/>
    </source>
</evidence>
<comment type="subcellular location">
    <subcellularLocation>
        <location evidence="1">Nucleus</location>
    </subcellularLocation>
</comment>
<dbReference type="STRING" id="670580.A0A1X6MYI3"/>
<evidence type="ECO:0000256" key="3">
    <source>
        <dbReference type="ARBA" id="ARBA00022664"/>
    </source>
</evidence>
<dbReference type="GeneID" id="36330664"/>
<keyword evidence="3" id="KW-0507">mRNA processing</keyword>
<dbReference type="OrthoDB" id="330772at2759"/>
<sequence length="320" mass="35228">MLDTSQQQSQQGNASGDANATTNVEDSQKPTRKRLRIDMDATADTSVRKRGKSMFGLVLGTLNKAKDEDRARNNSEAAKKRQLIEQRLQEKLRKETDNVRRAEEAKKDKTIANRKEEDLQLRDSIHKLRRTRHPILAHFLLTSDVIPDVPPASRSPSPSHDPDAPPSSDLHSANGKDTILLGPQRSHPPPLYYLPAVLTPAQEAFIKRRKEKVTIAAEAEWTSFVSERAAGITEIAGLRERVAEEDARTRSARKEGEGAKATSAQNGTAGGEQSEDVKMEASEDAKPEAQEDVKTEAKETAPGTAAHVPMQADDDDAVEY</sequence>
<dbReference type="GO" id="GO:0071013">
    <property type="term" value="C:catalytic step 2 spliceosome"/>
    <property type="evidence" value="ECO:0007669"/>
    <property type="project" value="TreeGrafter"/>
</dbReference>
<evidence type="ECO:0000256" key="6">
    <source>
        <dbReference type="ARBA" id="ARBA00023187"/>
    </source>
</evidence>
<proteinExistence type="inferred from homology"/>
<keyword evidence="5" id="KW-0804">Transcription</keyword>
<dbReference type="InterPro" id="IPR039853">
    <property type="entry name" value="Pinin"/>
</dbReference>
<dbReference type="RefSeq" id="XP_024338219.1">
    <property type="nucleotide sequence ID" value="XM_024485715.1"/>
</dbReference>
<keyword evidence="12" id="KW-1185">Reference proteome</keyword>
<evidence type="ECO:0000313" key="12">
    <source>
        <dbReference type="Proteomes" id="UP000194127"/>
    </source>
</evidence>
<dbReference type="PANTHER" id="PTHR12707">
    <property type="entry name" value="PINN"/>
    <property type="match status" value="1"/>
</dbReference>
<feature type="compositionally biased region" description="Basic and acidic residues" evidence="9">
    <location>
        <begin position="242"/>
        <end position="258"/>
    </location>
</feature>
<reference evidence="11 12" key="1">
    <citation type="submission" date="2017-04" db="EMBL/GenBank/DDBJ databases">
        <title>Genome Sequence of the Model Brown-Rot Fungus Postia placenta SB12.</title>
        <authorList>
            <consortium name="DOE Joint Genome Institute"/>
            <person name="Gaskell J."/>
            <person name="Kersten P."/>
            <person name="Larrondo L.F."/>
            <person name="Canessa P."/>
            <person name="Martinez D."/>
            <person name="Hibbett D."/>
            <person name="Schmoll M."/>
            <person name="Kubicek C.P."/>
            <person name="Martinez A.T."/>
            <person name="Yadav J."/>
            <person name="Master E."/>
            <person name="Magnuson J.K."/>
            <person name="James T."/>
            <person name="Yaver D."/>
            <person name="Berka R."/>
            <person name="Labutti K."/>
            <person name="Lipzen A."/>
            <person name="Aerts A."/>
            <person name="Barry K."/>
            <person name="Henrissat B."/>
            <person name="Blanchette R."/>
            <person name="Grigoriev I."/>
            <person name="Cullen D."/>
        </authorList>
    </citation>
    <scope>NUCLEOTIDE SEQUENCE [LARGE SCALE GENOMIC DNA]</scope>
    <source>
        <strain evidence="11 12">MAD-698-R-SB12</strain>
    </source>
</reference>
<evidence type="ECO:0000256" key="5">
    <source>
        <dbReference type="ARBA" id="ARBA00023163"/>
    </source>
</evidence>